<dbReference type="Proteomes" id="UP000305067">
    <property type="component" value="Unassembled WGS sequence"/>
</dbReference>
<evidence type="ECO:0000259" key="1">
    <source>
        <dbReference type="PROSITE" id="PS50822"/>
    </source>
</evidence>
<protein>
    <recommendedName>
        <fullName evidence="1">Piwi domain-containing protein</fullName>
    </recommendedName>
</protein>
<accession>A0A5C3QAZ7</accession>
<dbReference type="OrthoDB" id="10252740at2759"/>
<dbReference type="SUPFAM" id="SSF53098">
    <property type="entry name" value="Ribonuclease H-like"/>
    <property type="match status" value="1"/>
</dbReference>
<name>A0A5C3QAZ7_9AGAR</name>
<organism evidence="2 3">
    <name type="scientific">Pterulicium gracile</name>
    <dbReference type="NCBI Taxonomy" id="1884261"/>
    <lineage>
        <taxon>Eukaryota</taxon>
        <taxon>Fungi</taxon>
        <taxon>Dikarya</taxon>
        <taxon>Basidiomycota</taxon>
        <taxon>Agaricomycotina</taxon>
        <taxon>Agaricomycetes</taxon>
        <taxon>Agaricomycetidae</taxon>
        <taxon>Agaricales</taxon>
        <taxon>Pleurotineae</taxon>
        <taxon>Pterulaceae</taxon>
        <taxon>Pterulicium</taxon>
    </lineage>
</organism>
<dbReference type="GO" id="GO:0003676">
    <property type="term" value="F:nucleic acid binding"/>
    <property type="evidence" value="ECO:0007669"/>
    <property type="project" value="InterPro"/>
</dbReference>
<reference evidence="2 3" key="1">
    <citation type="journal article" date="2019" name="Nat. Ecol. Evol.">
        <title>Megaphylogeny resolves global patterns of mushroom evolution.</title>
        <authorList>
            <person name="Varga T."/>
            <person name="Krizsan K."/>
            <person name="Foldi C."/>
            <person name="Dima B."/>
            <person name="Sanchez-Garcia M."/>
            <person name="Sanchez-Ramirez S."/>
            <person name="Szollosi G.J."/>
            <person name="Szarkandi J.G."/>
            <person name="Papp V."/>
            <person name="Albert L."/>
            <person name="Andreopoulos W."/>
            <person name="Angelini C."/>
            <person name="Antonin V."/>
            <person name="Barry K.W."/>
            <person name="Bougher N.L."/>
            <person name="Buchanan P."/>
            <person name="Buyck B."/>
            <person name="Bense V."/>
            <person name="Catcheside P."/>
            <person name="Chovatia M."/>
            <person name="Cooper J."/>
            <person name="Damon W."/>
            <person name="Desjardin D."/>
            <person name="Finy P."/>
            <person name="Geml J."/>
            <person name="Haridas S."/>
            <person name="Hughes K."/>
            <person name="Justo A."/>
            <person name="Karasinski D."/>
            <person name="Kautmanova I."/>
            <person name="Kiss B."/>
            <person name="Kocsube S."/>
            <person name="Kotiranta H."/>
            <person name="LaButti K.M."/>
            <person name="Lechner B.E."/>
            <person name="Liimatainen K."/>
            <person name="Lipzen A."/>
            <person name="Lukacs Z."/>
            <person name="Mihaltcheva S."/>
            <person name="Morgado L.N."/>
            <person name="Niskanen T."/>
            <person name="Noordeloos M.E."/>
            <person name="Ohm R.A."/>
            <person name="Ortiz-Santana B."/>
            <person name="Ovrebo C."/>
            <person name="Racz N."/>
            <person name="Riley R."/>
            <person name="Savchenko A."/>
            <person name="Shiryaev A."/>
            <person name="Soop K."/>
            <person name="Spirin V."/>
            <person name="Szebenyi C."/>
            <person name="Tomsovsky M."/>
            <person name="Tulloss R.E."/>
            <person name="Uehling J."/>
            <person name="Grigoriev I.V."/>
            <person name="Vagvolgyi C."/>
            <person name="Papp T."/>
            <person name="Martin F.M."/>
            <person name="Miettinen O."/>
            <person name="Hibbett D.S."/>
            <person name="Nagy L.G."/>
        </authorList>
    </citation>
    <scope>NUCLEOTIDE SEQUENCE [LARGE SCALE GENOMIC DNA]</scope>
    <source>
        <strain evidence="2 3">CBS 309.79</strain>
    </source>
</reference>
<dbReference type="Pfam" id="PF02171">
    <property type="entry name" value="Piwi"/>
    <property type="match status" value="1"/>
</dbReference>
<dbReference type="AlphaFoldDB" id="A0A5C3QAZ7"/>
<dbReference type="InterPro" id="IPR003165">
    <property type="entry name" value="Piwi"/>
</dbReference>
<gene>
    <name evidence="2" type="ORF">BDV98DRAFT_595862</name>
</gene>
<dbReference type="STRING" id="1884261.A0A5C3QAZ7"/>
<feature type="domain" description="Piwi" evidence="1">
    <location>
        <begin position="15"/>
        <end position="63"/>
    </location>
</feature>
<dbReference type="Gene3D" id="3.30.420.10">
    <property type="entry name" value="Ribonuclease H-like superfamily/Ribonuclease H"/>
    <property type="match status" value="1"/>
</dbReference>
<keyword evidence="3" id="KW-1185">Reference proteome</keyword>
<proteinExistence type="predicted"/>
<dbReference type="EMBL" id="ML178840">
    <property type="protein sequence ID" value="TFK98367.1"/>
    <property type="molecule type" value="Genomic_DNA"/>
</dbReference>
<dbReference type="InterPro" id="IPR036397">
    <property type="entry name" value="RNaseH_sf"/>
</dbReference>
<evidence type="ECO:0000313" key="3">
    <source>
        <dbReference type="Proteomes" id="UP000305067"/>
    </source>
</evidence>
<dbReference type="PROSITE" id="PS50822">
    <property type="entry name" value="PIWI"/>
    <property type="match status" value="1"/>
</dbReference>
<sequence length="99" mass="11053">MVIEDGIFGSQRAGPEGARGLRDIQTLSFGLCHVYAKATRSVSIPAPIYYADLACLRASKFYFKDMDCAGTENSDAEFDLGYWRRNLGKVKEATNQFFL</sequence>
<dbReference type="InterPro" id="IPR012337">
    <property type="entry name" value="RNaseH-like_sf"/>
</dbReference>
<evidence type="ECO:0000313" key="2">
    <source>
        <dbReference type="EMBL" id="TFK98367.1"/>
    </source>
</evidence>